<protein>
    <submittedName>
        <fullName evidence="2">Uncharacterized protein</fullName>
    </submittedName>
</protein>
<comment type="caution">
    <text evidence="2">The sequence shown here is derived from an EMBL/GenBank/DDBJ whole genome shotgun (WGS) entry which is preliminary data.</text>
</comment>
<evidence type="ECO:0000313" key="2">
    <source>
        <dbReference type="EMBL" id="MCF6377993.1"/>
    </source>
</evidence>
<name>A0ABS9HD49_9ACTN</name>
<accession>A0ABS9HD49</accession>
<dbReference type="Proteomes" id="UP001201161">
    <property type="component" value="Unassembled WGS sequence"/>
</dbReference>
<dbReference type="RefSeq" id="WP_236401745.1">
    <property type="nucleotide sequence ID" value="NZ_JAKJHZ010000006.1"/>
</dbReference>
<feature type="transmembrane region" description="Helical" evidence="1">
    <location>
        <begin position="20"/>
        <end position="39"/>
    </location>
</feature>
<keyword evidence="1" id="KW-1133">Transmembrane helix</keyword>
<reference evidence="2 3" key="1">
    <citation type="submission" date="2022-01" db="EMBL/GenBank/DDBJ databases">
        <title>Nocardioides sp. nov., an actinomycete isolated from mining soil.</title>
        <authorList>
            <person name="Liu L."/>
        </authorList>
    </citation>
    <scope>NUCLEOTIDE SEQUENCE [LARGE SCALE GENOMIC DNA]</scope>
    <source>
        <strain evidence="2 3">KLBMP 9356</strain>
    </source>
</reference>
<sequence>MDQYEYMALVHERQDRNRTILGLGAFLSLAFGLMLLGFASQKTEIKKTGIIGFRKETIVPIPAETRLALLFGGIVLMLVAFALALIAYRASRWHGALMGGQVTTGSRATGSSTSTDSISSAAVASGSSKEFWIQTTIAVLGLIITAASAAVAWWAG</sequence>
<gene>
    <name evidence="2" type="ORF">L2K70_10285</name>
</gene>
<evidence type="ECO:0000256" key="1">
    <source>
        <dbReference type="SAM" id="Phobius"/>
    </source>
</evidence>
<organism evidence="2 3">
    <name type="scientific">Nocardioides potassii</name>
    <dbReference type="NCBI Taxonomy" id="2911371"/>
    <lineage>
        <taxon>Bacteria</taxon>
        <taxon>Bacillati</taxon>
        <taxon>Actinomycetota</taxon>
        <taxon>Actinomycetes</taxon>
        <taxon>Propionibacteriales</taxon>
        <taxon>Nocardioidaceae</taxon>
        <taxon>Nocardioides</taxon>
    </lineage>
</organism>
<keyword evidence="1" id="KW-0812">Transmembrane</keyword>
<evidence type="ECO:0000313" key="3">
    <source>
        <dbReference type="Proteomes" id="UP001201161"/>
    </source>
</evidence>
<feature type="transmembrane region" description="Helical" evidence="1">
    <location>
        <begin position="67"/>
        <end position="88"/>
    </location>
</feature>
<proteinExistence type="predicted"/>
<keyword evidence="1" id="KW-0472">Membrane</keyword>
<dbReference type="EMBL" id="JAKJHZ010000006">
    <property type="protein sequence ID" value="MCF6377993.1"/>
    <property type="molecule type" value="Genomic_DNA"/>
</dbReference>
<feature type="transmembrane region" description="Helical" evidence="1">
    <location>
        <begin position="131"/>
        <end position="155"/>
    </location>
</feature>
<keyword evidence="3" id="KW-1185">Reference proteome</keyword>